<dbReference type="PRINTS" id="PR00367">
    <property type="entry name" value="ETHRSPELEMNT"/>
</dbReference>
<dbReference type="Proteomes" id="UP000242715">
    <property type="component" value="Unassembled WGS sequence"/>
</dbReference>
<keyword evidence="9" id="KW-1185">Reference proteome</keyword>
<sequence>MDMQQDPSDISFESFGNYNYLSFDMVDFSSSSQTLPNNKTKQSMLKSLSEAKEVLQKNKMEKSSYIGVRKRPWGKFAAEIRDTTRGGRRVWLGTFDSEEDAALAYI</sequence>
<dbReference type="Gene3D" id="3.30.730.10">
    <property type="entry name" value="AP2/ERF domain"/>
    <property type="match status" value="1"/>
</dbReference>
<keyword evidence="3" id="KW-0238">DNA-binding</keyword>
<proteinExistence type="inferred from homology"/>
<accession>A0A2Z6P6V1</accession>
<comment type="subcellular location">
    <subcellularLocation>
        <location evidence="1">Nucleus</location>
    </subcellularLocation>
</comment>
<dbReference type="OrthoDB" id="670255at2759"/>
<evidence type="ECO:0000256" key="5">
    <source>
        <dbReference type="ARBA" id="ARBA00023242"/>
    </source>
</evidence>
<dbReference type="SUPFAM" id="SSF54171">
    <property type="entry name" value="DNA-binding domain"/>
    <property type="match status" value="1"/>
</dbReference>
<evidence type="ECO:0000313" key="9">
    <source>
        <dbReference type="Proteomes" id="UP000242715"/>
    </source>
</evidence>
<keyword evidence="4" id="KW-0804">Transcription</keyword>
<evidence type="ECO:0000256" key="1">
    <source>
        <dbReference type="ARBA" id="ARBA00004123"/>
    </source>
</evidence>
<dbReference type="PROSITE" id="PS51032">
    <property type="entry name" value="AP2_ERF"/>
    <property type="match status" value="1"/>
</dbReference>
<dbReference type="GO" id="GO:0005634">
    <property type="term" value="C:nucleus"/>
    <property type="evidence" value="ECO:0007669"/>
    <property type="project" value="UniProtKB-SubCell"/>
</dbReference>
<keyword evidence="2" id="KW-0805">Transcription regulation</keyword>
<evidence type="ECO:0000256" key="4">
    <source>
        <dbReference type="ARBA" id="ARBA00023163"/>
    </source>
</evidence>
<evidence type="ECO:0000259" key="7">
    <source>
        <dbReference type="PROSITE" id="PS51032"/>
    </source>
</evidence>
<dbReference type="Pfam" id="PF00847">
    <property type="entry name" value="AP2"/>
    <property type="match status" value="1"/>
</dbReference>
<gene>
    <name evidence="8" type="ORF">TSUD_399980</name>
</gene>
<dbReference type="CDD" id="cd00018">
    <property type="entry name" value="AP2"/>
    <property type="match status" value="1"/>
</dbReference>
<dbReference type="GO" id="GO:0003700">
    <property type="term" value="F:DNA-binding transcription factor activity"/>
    <property type="evidence" value="ECO:0007669"/>
    <property type="project" value="InterPro"/>
</dbReference>
<dbReference type="EMBL" id="DF974027">
    <property type="protein sequence ID" value="GAU44252.1"/>
    <property type="molecule type" value="Genomic_DNA"/>
</dbReference>
<keyword evidence="5" id="KW-0539">Nucleus</keyword>
<name>A0A2Z6P6V1_TRISU</name>
<dbReference type="GO" id="GO:0003677">
    <property type="term" value="F:DNA binding"/>
    <property type="evidence" value="ECO:0007669"/>
    <property type="project" value="UniProtKB-KW"/>
</dbReference>
<protein>
    <recommendedName>
        <fullName evidence="7">AP2/ERF domain-containing protein</fullName>
    </recommendedName>
</protein>
<feature type="domain" description="AP2/ERF" evidence="7">
    <location>
        <begin position="64"/>
        <end position="106"/>
    </location>
</feature>
<dbReference type="PANTHER" id="PTHR31190">
    <property type="entry name" value="DNA-BINDING DOMAIN"/>
    <property type="match status" value="1"/>
</dbReference>
<dbReference type="SMART" id="SM00380">
    <property type="entry name" value="AP2"/>
    <property type="match status" value="1"/>
</dbReference>
<dbReference type="InterPro" id="IPR036955">
    <property type="entry name" value="AP2/ERF_dom_sf"/>
</dbReference>
<evidence type="ECO:0000256" key="3">
    <source>
        <dbReference type="ARBA" id="ARBA00023125"/>
    </source>
</evidence>
<dbReference type="AlphaFoldDB" id="A0A2Z6P6V1"/>
<organism evidence="8 9">
    <name type="scientific">Trifolium subterraneum</name>
    <name type="common">Subterranean clover</name>
    <dbReference type="NCBI Taxonomy" id="3900"/>
    <lineage>
        <taxon>Eukaryota</taxon>
        <taxon>Viridiplantae</taxon>
        <taxon>Streptophyta</taxon>
        <taxon>Embryophyta</taxon>
        <taxon>Tracheophyta</taxon>
        <taxon>Spermatophyta</taxon>
        <taxon>Magnoliopsida</taxon>
        <taxon>eudicotyledons</taxon>
        <taxon>Gunneridae</taxon>
        <taxon>Pentapetalae</taxon>
        <taxon>rosids</taxon>
        <taxon>fabids</taxon>
        <taxon>Fabales</taxon>
        <taxon>Fabaceae</taxon>
        <taxon>Papilionoideae</taxon>
        <taxon>50 kb inversion clade</taxon>
        <taxon>NPAAA clade</taxon>
        <taxon>Hologalegina</taxon>
        <taxon>IRL clade</taxon>
        <taxon>Trifolieae</taxon>
        <taxon>Trifolium</taxon>
    </lineage>
</organism>
<dbReference type="PANTHER" id="PTHR31190:SF492">
    <property type="entry name" value="AP2 DOMAIN CLASS TRANSCRIPTION FACTOR"/>
    <property type="match status" value="1"/>
</dbReference>
<dbReference type="InterPro" id="IPR044808">
    <property type="entry name" value="ERF_plant"/>
</dbReference>
<reference evidence="9" key="1">
    <citation type="journal article" date="2017" name="Front. Plant Sci.">
        <title>Climate Clever Clovers: New Paradigm to Reduce the Environmental Footprint of Ruminants by Breeding Low Methanogenic Forages Utilizing Haplotype Variation.</title>
        <authorList>
            <person name="Kaur P."/>
            <person name="Appels R."/>
            <person name="Bayer P.E."/>
            <person name="Keeble-Gagnere G."/>
            <person name="Wang J."/>
            <person name="Hirakawa H."/>
            <person name="Shirasawa K."/>
            <person name="Vercoe P."/>
            <person name="Stefanova K."/>
            <person name="Durmic Z."/>
            <person name="Nichols P."/>
            <person name="Revell C."/>
            <person name="Isobe S.N."/>
            <person name="Edwards D."/>
            <person name="Erskine W."/>
        </authorList>
    </citation>
    <scope>NUCLEOTIDE SEQUENCE [LARGE SCALE GENOMIC DNA]</scope>
    <source>
        <strain evidence="9">cv. Daliak</strain>
    </source>
</reference>
<evidence type="ECO:0000256" key="6">
    <source>
        <dbReference type="ARBA" id="ARBA00024343"/>
    </source>
</evidence>
<comment type="similarity">
    <text evidence="6">Belongs to the AP2/ERF transcription factor family. ERF subfamily.</text>
</comment>
<evidence type="ECO:0000313" key="8">
    <source>
        <dbReference type="EMBL" id="GAU44252.1"/>
    </source>
</evidence>
<evidence type="ECO:0000256" key="2">
    <source>
        <dbReference type="ARBA" id="ARBA00023015"/>
    </source>
</evidence>
<dbReference type="GO" id="GO:0009873">
    <property type="term" value="P:ethylene-activated signaling pathway"/>
    <property type="evidence" value="ECO:0007669"/>
    <property type="project" value="InterPro"/>
</dbReference>
<dbReference type="InterPro" id="IPR016177">
    <property type="entry name" value="DNA-bd_dom_sf"/>
</dbReference>
<dbReference type="InterPro" id="IPR001471">
    <property type="entry name" value="AP2/ERF_dom"/>
</dbReference>